<accession>A0A1K1M623</accession>
<name>A0A1K1M623_9FLAO</name>
<keyword evidence="1" id="KW-1133">Transmembrane helix</keyword>
<dbReference type="STRING" id="1150368.SAMN02927921_00406"/>
<organism evidence="2 3">
    <name type="scientific">Sinomicrobium oceani</name>
    <dbReference type="NCBI Taxonomy" id="1150368"/>
    <lineage>
        <taxon>Bacteria</taxon>
        <taxon>Pseudomonadati</taxon>
        <taxon>Bacteroidota</taxon>
        <taxon>Flavobacteriia</taxon>
        <taxon>Flavobacteriales</taxon>
        <taxon>Flavobacteriaceae</taxon>
        <taxon>Sinomicrobium</taxon>
    </lineage>
</organism>
<dbReference type="Proteomes" id="UP000182248">
    <property type="component" value="Unassembled WGS sequence"/>
</dbReference>
<feature type="transmembrane region" description="Helical" evidence="1">
    <location>
        <begin position="167"/>
        <end position="187"/>
    </location>
</feature>
<evidence type="ECO:0000256" key="1">
    <source>
        <dbReference type="SAM" id="Phobius"/>
    </source>
</evidence>
<proteinExistence type="predicted"/>
<gene>
    <name evidence="2" type="ORF">SAMN02927921_00406</name>
</gene>
<protein>
    <recommendedName>
        <fullName evidence="4">Yip1 domain-containing protein</fullName>
    </recommendedName>
</protein>
<feature type="transmembrane region" description="Helical" evidence="1">
    <location>
        <begin position="88"/>
        <end position="112"/>
    </location>
</feature>
<feature type="transmembrane region" description="Helical" evidence="1">
    <location>
        <begin position="12"/>
        <end position="32"/>
    </location>
</feature>
<dbReference type="EMBL" id="FPJE01000002">
    <property type="protein sequence ID" value="SFW18529.1"/>
    <property type="molecule type" value="Genomic_DNA"/>
</dbReference>
<evidence type="ECO:0000313" key="3">
    <source>
        <dbReference type="Proteomes" id="UP000182248"/>
    </source>
</evidence>
<dbReference type="OrthoDB" id="1263582at2"/>
<evidence type="ECO:0000313" key="2">
    <source>
        <dbReference type="EMBL" id="SFW18529.1"/>
    </source>
</evidence>
<dbReference type="AlphaFoldDB" id="A0A1K1M623"/>
<feature type="transmembrane region" description="Helical" evidence="1">
    <location>
        <begin position="132"/>
        <end position="155"/>
    </location>
</feature>
<dbReference type="RefSeq" id="WP_072315707.1">
    <property type="nucleotide sequence ID" value="NZ_FPJE01000002.1"/>
</dbReference>
<keyword evidence="3" id="KW-1185">Reference proteome</keyword>
<evidence type="ECO:0008006" key="4">
    <source>
        <dbReference type="Google" id="ProtNLM"/>
    </source>
</evidence>
<keyword evidence="1" id="KW-0472">Membrane</keyword>
<keyword evidence="1" id="KW-0812">Transmembrane</keyword>
<sequence>MTIVNPFARYSGNTLWAAGIFVTIVGSAIAYAGQARYDGVLDVHFSEVTEFYRPLLDNMLNTGCLALFLFATGRYINGKTRLADIVPVVLLSRLPLYMLSLFGMNATFNAAIQDIRSGDGIAFSPELSGIGLLLLIAVCGMAALIAVVVILRYGFAVACRARTVKHWMLFAGAVLCSELVSKLLFYVL</sequence>
<feature type="transmembrane region" description="Helical" evidence="1">
    <location>
        <begin position="59"/>
        <end position="76"/>
    </location>
</feature>
<reference evidence="2 3" key="1">
    <citation type="submission" date="2016-11" db="EMBL/GenBank/DDBJ databases">
        <authorList>
            <person name="Jaros S."/>
            <person name="Januszkiewicz K."/>
            <person name="Wedrychowicz H."/>
        </authorList>
    </citation>
    <scope>NUCLEOTIDE SEQUENCE [LARGE SCALE GENOMIC DNA]</scope>
    <source>
        <strain evidence="2 3">CGMCC 1.12145</strain>
    </source>
</reference>